<proteinExistence type="predicted"/>
<name>A0ABP6BQ00_9MICO</name>
<evidence type="ECO:0008006" key="3">
    <source>
        <dbReference type="Google" id="ProtNLM"/>
    </source>
</evidence>
<dbReference type="Proteomes" id="UP001500274">
    <property type="component" value="Unassembled WGS sequence"/>
</dbReference>
<reference evidence="2" key="1">
    <citation type="journal article" date="2019" name="Int. J. Syst. Evol. Microbiol.">
        <title>The Global Catalogue of Microorganisms (GCM) 10K type strain sequencing project: providing services to taxonomists for standard genome sequencing and annotation.</title>
        <authorList>
            <consortium name="The Broad Institute Genomics Platform"/>
            <consortium name="The Broad Institute Genome Sequencing Center for Infectious Disease"/>
            <person name="Wu L."/>
            <person name="Ma J."/>
        </authorList>
    </citation>
    <scope>NUCLEOTIDE SEQUENCE [LARGE SCALE GENOMIC DNA]</scope>
    <source>
        <strain evidence="2">JCM 16365</strain>
    </source>
</reference>
<sequence length="93" mass="10467">MRTITLIGKEGCHLCDVARGVIEHVLAELPDEAADRIQLEEKSILEDAALHQQWAEKIPVVMIDDDLHAYWRVNPERLRAAVEDATRPEGATL</sequence>
<dbReference type="InterPro" id="IPR008554">
    <property type="entry name" value="Glutaredoxin-like"/>
</dbReference>
<evidence type="ECO:0000313" key="1">
    <source>
        <dbReference type="EMBL" id="GAA2579784.1"/>
    </source>
</evidence>
<dbReference type="RefSeq" id="WP_344228916.1">
    <property type="nucleotide sequence ID" value="NZ_BAAARI010000012.1"/>
</dbReference>
<protein>
    <recommendedName>
        <fullName evidence="3">Glutaredoxin family protein</fullName>
    </recommendedName>
</protein>
<dbReference type="EMBL" id="BAAARI010000012">
    <property type="protein sequence ID" value="GAA2579784.1"/>
    <property type="molecule type" value="Genomic_DNA"/>
</dbReference>
<organism evidence="1 2">
    <name type="scientific">Microbacterium binotii</name>
    <dbReference type="NCBI Taxonomy" id="462710"/>
    <lineage>
        <taxon>Bacteria</taxon>
        <taxon>Bacillati</taxon>
        <taxon>Actinomycetota</taxon>
        <taxon>Actinomycetes</taxon>
        <taxon>Micrococcales</taxon>
        <taxon>Microbacteriaceae</taxon>
        <taxon>Microbacterium</taxon>
    </lineage>
</organism>
<keyword evidence="2" id="KW-1185">Reference proteome</keyword>
<dbReference type="Pfam" id="PF05768">
    <property type="entry name" value="Glrx-like"/>
    <property type="match status" value="1"/>
</dbReference>
<dbReference type="SUPFAM" id="SSF52833">
    <property type="entry name" value="Thioredoxin-like"/>
    <property type="match status" value="1"/>
</dbReference>
<dbReference type="Gene3D" id="3.40.30.10">
    <property type="entry name" value="Glutaredoxin"/>
    <property type="match status" value="1"/>
</dbReference>
<evidence type="ECO:0000313" key="2">
    <source>
        <dbReference type="Proteomes" id="UP001500274"/>
    </source>
</evidence>
<comment type="caution">
    <text evidence="1">The sequence shown here is derived from an EMBL/GenBank/DDBJ whole genome shotgun (WGS) entry which is preliminary data.</text>
</comment>
<gene>
    <name evidence="1" type="ORF">GCM10009862_18770</name>
</gene>
<dbReference type="InterPro" id="IPR036249">
    <property type="entry name" value="Thioredoxin-like_sf"/>
</dbReference>
<accession>A0ABP6BQ00</accession>